<comment type="similarity">
    <text evidence="1">Belongs to the iron-containing alcohol dehydrogenase family.</text>
</comment>
<dbReference type="EC" id="1.3.1.32" evidence="6"/>
<protein>
    <submittedName>
        <fullName evidence="6">Maleylacetate reductase</fullName>
        <ecNumber evidence="6">1.3.1.32</ecNumber>
    </submittedName>
</protein>
<dbReference type="InterPro" id="IPR001670">
    <property type="entry name" value="ADH_Fe/GldA"/>
</dbReference>
<dbReference type="InterPro" id="IPR056798">
    <property type="entry name" value="ADH_Fe_C"/>
</dbReference>
<keyword evidence="3" id="KW-0520">NAD</keyword>
<gene>
    <name evidence="6" type="ORF">BJY22_001589</name>
</gene>
<keyword evidence="7" id="KW-1185">Reference proteome</keyword>
<dbReference type="InterPro" id="IPR039697">
    <property type="entry name" value="Alcohol_dehydrogenase_Fe"/>
</dbReference>
<dbReference type="InterPro" id="IPR034786">
    <property type="entry name" value="MAR"/>
</dbReference>
<dbReference type="Gene3D" id="1.20.1090.10">
    <property type="entry name" value="Dehydroquinate synthase-like - alpha domain"/>
    <property type="match status" value="1"/>
</dbReference>
<name>A0A7X5V776_9ACTN</name>
<dbReference type="Pfam" id="PF00465">
    <property type="entry name" value="Fe-ADH"/>
    <property type="match status" value="1"/>
</dbReference>
<dbReference type="AlphaFoldDB" id="A0A7X5V776"/>
<evidence type="ECO:0000256" key="3">
    <source>
        <dbReference type="ARBA" id="ARBA00023027"/>
    </source>
</evidence>
<dbReference type="GO" id="GO:0046872">
    <property type="term" value="F:metal ion binding"/>
    <property type="evidence" value="ECO:0007669"/>
    <property type="project" value="InterPro"/>
</dbReference>
<dbReference type="EMBL" id="JAASRO010000001">
    <property type="protein sequence ID" value="NIK55872.1"/>
    <property type="molecule type" value="Genomic_DNA"/>
</dbReference>
<organism evidence="6 7">
    <name type="scientific">Kribbella shirazensis</name>
    <dbReference type="NCBI Taxonomy" id="1105143"/>
    <lineage>
        <taxon>Bacteria</taxon>
        <taxon>Bacillati</taxon>
        <taxon>Actinomycetota</taxon>
        <taxon>Actinomycetes</taxon>
        <taxon>Propionibacteriales</taxon>
        <taxon>Kribbellaceae</taxon>
        <taxon>Kribbella</taxon>
    </lineage>
</organism>
<dbReference type="Pfam" id="PF25137">
    <property type="entry name" value="ADH_Fe_C"/>
    <property type="match status" value="1"/>
</dbReference>
<feature type="domain" description="Fe-containing alcohol dehydrogenase-like C-terminal" evidence="5">
    <location>
        <begin position="180"/>
        <end position="360"/>
    </location>
</feature>
<reference evidence="6 7" key="1">
    <citation type="submission" date="2020-03" db="EMBL/GenBank/DDBJ databases">
        <title>Sequencing the genomes of 1000 actinobacteria strains.</title>
        <authorList>
            <person name="Klenk H.-P."/>
        </authorList>
    </citation>
    <scope>NUCLEOTIDE SEQUENCE [LARGE SCALE GENOMIC DNA]</scope>
    <source>
        <strain evidence="6 7">DSM 45490</strain>
    </source>
</reference>
<dbReference type="RefSeq" id="WP_202891029.1">
    <property type="nucleotide sequence ID" value="NZ_JAASRO010000001.1"/>
</dbReference>
<dbReference type="Proteomes" id="UP000555407">
    <property type="component" value="Unassembled WGS sequence"/>
</dbReference>
<evidence type="ECO:0000256" key="2">
    <source>
        <dbReference type="ARBA" id="ARBA00023002"/>
    </source>
</evidence>
<proteinExistence type="inferred from homology"/>
<dbReference type="CDD" id="cd08177">
    <property type="entry name" value="MAR"/>
    <property type="match status" value="1"/>
</dbReference>
<evidence type="ECO:0000259" key="4">
    <source>
        <dbReference type="Pfam" id="PF00465"/>
    </source>
</evidence>
<feature type="domain" description="Alcohol dehydrogenase iron-type/glycerol dehydrogenase GldA" evidence="4">
    <location>
        <begin position="6"/>
        <end position="169"/>
    </location>
</feature>
<evidence type="ECO:0000256" key="1">
    <source>
        <dbReference type="ARBA" id="ARBA00007358"/>
    </source>
</evidence>
<keyword evidence="2 6" id="KW-0560">Oxidoreductase</keyword>
<dbReference type="GO" id="GO:0018506">
    <property type="term" value="F:maleylacetate reductase activity"/>
    <property type="evidence" value="ECO:0007669"/>
    <property type="project" value="UniProtKB-EC"/>
</dbReference>
<dbReference type="PANTHER" id="PTHR11496">
    <property type="entry name" value="ALCOHOL DEHYDROGENASE"/>
    <property type="match status" value="1"/>
</dbReference>
<comment type="caution">
    <text evidence="6">The sequence shown here is derived from an EMBL/GenBank/DDBJ whole genome shotgun (WGS) entry which is preliminary data.</text>
</comment>
<evidence type="ECO:0000313" key="6">
    <source>
        <dbReference type="EMBL" id="NIK55872.1"/>
    </source>
</evidence>
<accession>A0A7X5V776</accession>
<dbReference type="GO" id="GO:0004022">
    <property type="term" value="F:alcohol dehydrogenase (NAD+) activity"/>
    <property type="evidence" value="ECO:0007669"/>
    <property type="project" value="TreeGrafter"/>
</dbReference>
<dbReference type="Gene3D" id="3.40.50.1970">
    <property type="match status" value="1"/>
</dbReference>
<sequence>MHTFLPGRVVFGAGALERVGAEVEALGVRRVLVIATNSARAAADAVQTQLGDRFAGRIDGVAQHVPTEAAEQSRTQARESNADAIVAIGGGSAIGLAKAIALTSSPQQSSATGGATTEGSVGGGGVVVVAVPTTYAGSEMTPVWGETAAGRKSTGVDLRVLPRVVVYDPMLSRGLPVKVTAASVANAIAHCVEAVWTPKADPFTEVVAAEGLRALAGGMREVLATPDDLDARGKLMYGACLAGSALATAGTGLHHKLCHLLGGTYNLPHAETHAAVLPQVARVNASSVPQAKARLEAALGTTDLAAGLFDLFQAAGVPTSLRDLGLTEAQAEEAARTFQPTDNPIPVTEGLVREILSRAWAGTRP</sequence>
<evidence type="ECO:0000313" key="7">
    <source>
        <dbReference type="Proteomes" id="UP000555407"/>
    </source>
</evidence>
<evidence type="ECO:0000259" key="5">
    <source>
        <dbReference type="Pfam" id="PF25137"/>
    </source>
</evidence>
<dbReference type="PANTHER" id="PTHR11496:SF102">
    <property type="entry name" value="ALCOHOL DEHYDROGENASE 4"/>
    <property type="match status" value="1"/>
</dbReference>
<dbReference type="SUPFAM" id="SSF56796">
    <property type="entry name" value="Dehydroquinate synthase-like"/>
    <property type="match status" value="1"/>
</dbReference>